<gene>
    <name evidence="2" type="ORF">DKK79_04160</name>
</gene>
<protein>
    <submittedName>
        <fullName evidence="2">Uncharacterized protein</fullName>
    </submittedName>
</protein>
<keyword evidence="1" id="KW-0812">Transmembrane</keyword>
<dbReference type="AlphaFoldDB" id="A0A2V4DYF3"/>
<sequence>MKNFIKNNNYKYLLILLLIWAHSLTYIFIFKFNSILIITNNFYLHSFNKIKLTLTCAQP</sequence>
<evidence type="ECO:0000313" key="3">
    <source>
        <dbReference type="Proteomes" id="UP000247483"/>
    </source>
</evidence>
<keyword evidence="1" id="KW-0472">Membrane</keyword>
<comment type="caution">
    <text evidence="2">The sequence shown here is derived from an EMBL/GenBank/DDBJ whole genome shotgun (WGS) entry which is preliminary data.</text>
</comment>
<organism evidence="2 3">
    <name type="scientific">Gilliamella apicola</name>
    <dbReference type="NCBI Taxonomy" id="1196095"/>
    <lineage>
        <taxon>Bacteria</taxon>
        <taxon>Pseudomonadati</taxon>
        <taxon>Pseudomonadota</taxon>
        <taxon>Gammaproteobacteria</taxon>
        <taxon>Orbales</taxon>
        <taxon>Orbaceae</taxon>
        <taxon>Gilliamella</taxon>
    </lineage>
</organism>
<name>A0A2V4DYF3_9GAMM</name>
<keyword evidence="1" id="KW-1133">Transmembrane helix</keyword>
<evidence type="ECO:0000256" key="1">
    <source>
        <dbReference type="SAM" id="Phobius"/>
    </source>
</evidence>
<feature type="transmembrane region" description="Helical" evidence="1">
    <location>
        <begin position="12"/>
        <end position="38"/>
    </location>
</feature>
<evidence type="ECO:0000313" key="2">
    <source>
        <dbReference type="EMBL" id="PXZ05865.1"/>
    </source>
</evidence>
<proteinExistence type="predicted"/>
<accession>A0A2V4DYF3</accession>
<reference evidence="2 3" key="1">
    <citation type="submission" date="2018-05" db="EMBL/GenBank/DDBJ databases">
        <title>Reference genomes for bee gut microbiota database.</title>
        <authorList>
            <person name="Ellegaard K.M."/>
        </authorList>
    </citation>
    <scope>NUCLEOTIDE SEQUENCE [LARGE SCALE GENOMIC DNA]</scope>
    <source>
        <strain evidence="2 3">ESL0177</strain>
    </source>
</reference>
<dbReference type="EMBL" id="QGLP01000004">
    <property type="protein sequence ID" value="PXZ05865.1"/>
    <property type="molecule type" value="Genomic_DNA"/>
</dbReference>
<dbReference type="Proteomes" id="UP000247483">
    <property type="component" value="Unassembled WGS sequence"/>
</dbReference>